<keyword evidence="4" id="KW-1185">Reference proteome</keyword>
<dbReference type="PANTHER" id="PTHR34580">
    <property type="match status" value="1"/>
</dbReference>
<dbReference type="PROSITE" id="PS52050">
    <property type="entry name" value="WYL"/>
    <property type="match status" value="1"/>
</dbReference>
<comment type="caution">
    <text evidence="3">The sequence shown here is derived from an EMBL/GenBank/DDBJ whole genome shotgun (WGS) entry which is preliminary data.</text>
</comment>
<evidence type="ECO:0000313" key="3">
    <source>
        <dbReference type="EMBL" id="GHO54188.1"/>
    </source>
</evidence>
<dbReference type="InterPro" id="IPR036390">
    <property type="entry name" value="WH_DNA-bd_sf"/>
</dbReference>
<feature type="domain" description="Helix-turn-helix type 11" evidence="1">
    <location>
        <begin position="7"/>
        <end position="59"/>
    </location>
</feature>
<organism evidence="3 4">
    <name type="scientific">Ktedonobacter robiniae</name>
    <dbReference type="NCBI Taxonomy" id="2778365"/>
    <lineage>
        <taxon>Bacteria</taxon>
        <taxon>Bacillati</taxon>
        <taxon>Chloroflexota</taxon>
        <taxon>Ktedonobacteria</taxon>
        <taxon>Ktedonobacterales</taxon>
        <taxon>Ktedonobacteraceae</taxon>
        <taxon>Ktedonobacter</taxon>
    </lineage>
</organism>
<dbReference type="Proteomes" id="UP000654345">
    <property type="component" value="Unassembled WGS sequence"/>
</dbReference>
<proteinExistence type="predicted"/>
<name>A0ABQ3UNB5_9CHLR</name>
<dbReference type="SUPFAM" id="SSF46785">
    <property type="entry name" value="Winged helix' DNA-binding domain"/>
    <property type="match status" value="1"/>
</dbReference>
<dbReference type="Gene3D" id="1.10.10.10">
    <property type="entry name" value="Winged helix-like DNA-binding domain superfamily/Winged helix DNA-binding domain"/>
    <property type="match status" value="1"/>
</dbReference>
<dbReference type="RefSeq" id="WP_201370927.1">
    <property type="nucleotide sequence ID" value="NZ_BNJG01000001.1"/>
</dbReference>
<evidence type="ECO:0000259" key="2">
    <source>
        <dbReference type="Pfam" id="PF13280"/>
    </source>
</evidence>
<dbReference type="InterPro" id="IPR026881">
    <property type="entry name" value="WYL_dom"/>
</dbReference>
<reference evidence="3 4" key="1">
    <citation type="journal article" date="2021" name="Int. J. Syst. Evol. Microbiol.">
        <title>Reticulibacter mediterranei gen. nov., sp. nov., within the new family Reticulibacteraceae fam. nov., and Ktedonospora formicarum gen. nov., sp. nov., Ktedonobacter robiniae sp. nov., Dictyobacter formicarum sp. nov. and Dictyobacter arantiisoli sp. nov., belonging to the class Ktedonobacteria.</title>
        <authorList>
            <person name="Yabe S."/>
            <person name="Zheng Y."/>
            <person name="Wang C.M."/>
            <person name="Sakai Y."/>
            <person name="Abe K."/>
            <person name="Yokota A."/>
            <person name="Donadio S."/>
            <person name="Cavaletti L."/>
            <person name="Monciardini P."/>
        </authorList>
    </citation>
    <scope>NUCLEOTIDE SEQUENCE [LARGE SCALE GENOMIC DNA]</scope>
    <source>
        <strain evidence="3 4">SOSP1-30</strain>
    </source>
</reference>
<dbReference type="Pfam" id="PF13280">
    <property type="entry name" value="WYL"/>
    <property type="match status" value="1"/>
</dbReference>
<feature type="domain" description="WYL" evidence="2">
    <location>
        <begin position="141"/>
        <end position="207"/>
    </location>
</feature>
<dbReference type="InterPro" id="IPR036388">
    <property type="entry name" value="WH-like_DNA-bd_sf"/>
</dbReference>
<gene>
    <name evidence="3" type="ORF">KSB_26630</name>
</gene>
<dbReference type="EMBL" id="BNJG01000001">
    <property type="protein sequence ID" value="GHO54188.1"/>
    <property type="molecule type" value="Genomic_DNA"/>
</dbReference>
<dbReference type="PANTHER" id="PTHR34580:SF3">
    <property type="entry name" value="PROTEIN PAFB"/>
    <property type="match status" value="1"/>
</dbReference>
<accession>A0ABQ3UNB5</accession>
<dbReference type="Pfam" id="PF08279">
    <property type="entry name" value="HTH_11"/>
    <property type="match status" value="1"/>
</dbReference>
<evidence type="ECO:0000259" key="1">
    <source>
        <dbReference type="Pfam" id="PF08279"/>
    </source>
</evidence>
<dbReference type="PIRSF" id="PIRSF016838">
    <property type="entry name" value="PafC"/>
    <property type="match status" value="1"/>
</dbReference>
<protein>
    <submittedName>
        <fullName evidence="3">Transcriptional regulator</fullName>
    </submittedName>
</protein>
<dbReference type="InterPro" id="IPR013196">
    <property type="entry name" value="HTH_11"/>
</dbReference>
<sequence>MYFPTTRVLTVLELLQSRARISGPELAERLEVDVRTIRRYVTMLQSMGIPVQGGRGRYGAYHLRPGFKLPPLMFTNDEALALTLGLFAARKLGLAEATPAVEGVAAKVERVLPLELRGQMQALQNTLEFQSLNAKGVARAEVISVLSTAAQLEQSAFLSYQAFKSEVSEREVDPYGLVYRMGYWYMVGYCHLRQDLRSFRLDRVLEASMGEKPFTRPSGFNCLEYVTKGIPMTPARWYIEVVLEATLEEAQSIVSPTMALLEQVAGQERQVLFKCYADDLDWMAYHLAGLCCPFIVREPQELCDALFRQAERMRDLAERASHREQI</sequence>
<dbReference type="InterPro" id="IPR028349">
    <property type="entry name" value="PafC-like"/>
</dbReference>
<evidence type="ECO:0000313" key="4">
    <source>
        <dbReference type="Proteomes" id="UP000654345"/>
    </source>
</evidence>
<dbReference type="InterPro" id="IPR051534">
    <property type="entry name" value="CBASS_pafABC_assoc_protein"/>
</dbReference>